<dbReference type="Proteomes" id="UP000244905">
    <property type="component" value="Unassembled WGS sequence"/>
</dbReference>
<keyword evidence="3" id="KW-1185">Reference proteome</keyword>
<dbReference type="Gene3D" id="3.40.1420.30">
    <property type="match status" value="1"/>
</dbReference>
<name>A0A2V1IT61_9BACT</name>
<gene>
    <name evidence="2" type="ORF">C5O23_00805</name>
</gene>
<dbReference type="RefSeq" id="WP_107031054.1">
    <property type="nucleotide sequence ID" value="NZ_CAOLSD010000004.1"/>
</dbReference>
<dbReference type="GeneID" id="82524887"/>
<reference evidence="3" key="1">
    <citation type="submission" date="2018-02" db="EMBL/GenBank/DDBJ databases">
        <authorList>
            <person name="Clavel T."/>
            <person name="Strowig T."/>
        </authorList>
    </citation>
    <scope>NUCLEOTIDE SEQUENCE [LARGE SCALE GENOMIC DNA]</scope>
    <source>
        <strain evidence="3">DSM 103720</strain>
    </source>
</reference>
<dbReference type="AlphaFoldDB" id="A0A2V1IT61"/>
<evidence type="ECO:0000313" key="3">
    <source>
        <dbReference type="Proteomes" id="UP000244905"/>
    </source>
</evidence>
<evidence type="ECO:0000259" key="1">
    <source>
        <dbReference type="Pfam" id="PF11396"/>
    </source>
</evidence>
<proteinExistence type="predicted"/>
<evidence type="ECO:0000313" key="2">
    <source>
        <dbReference type="EMBL" id="PWB04130.1"/>
    </source>
</evidence>
<dbReference type="InterPro" id="IPR021533">
    <property type="entry name" value="PepSY-like"/>
</dbReference>
<accession>A0A2V1IT61</accession>
<sequence length="151" mass="16981">MKKFLTLFVIGIVAAMTWSCSDDDDKDRPLDYESLPAVSKAFVETYFPGDKPVKVTREGSNSRTEYDVTLASGFSVEFDAEGEWTDVDGPMNIAITNDGFIPQPIRDYVAANYTDAGINEISRDRRGYEVELTNQIELQFDQNGNFVRVDN</sequence>
<protein>
    <recommendedName>
        <fullName evidence="1">Putative beta-lactamase-inhibitor-like PepSY-like domain-containing protein</fullName>
    </recommendedName>
</protein>
<dbReference type="Pfam" id="PF11396">
    <property type="entry name" value="PepSY_like"/>
    <property type="match status" value="1"/>
</dbReference>
<comment type="caution">
    <text evidence="2">The sequence shown here is derived from an EMBL/GenBank/DDBJ whole genome shotgun (WGS) entry which is preliminary data.</text>
</comment>
<dbReference type="EMBL" id="PUEC01000002">
    <property type="protein sequence ID" value="PWB04130.1"/>
    <property type="molecule type" value="Genomic_DNA"/>
</dbReference>
<organism evidence="2 3">
    <name type="scientific">Duncaniella muris</name>
    <dbReference type="NCBI Taxonomy" id="2094150"/>
    <lineage>
        <taxon>Bacteria</taxon>
        <taxon>Pseudomonadati</taxon>
        <taxon>Bacteroidota</taxon>
        <taxon>Bacteroidia</taxon>
        <taxon>Bacteroidales</taxon>
        <taxon>Muribaculaceae</taxon>
        <taxon>Duncaniella</taxon>
    </lineage>
</organism>
<feature type="domain" description="Putative beta-lactamase-inhibitor-like PepSY-like" evidence="1">
    <location>
        <begin position="65"/>
        <end position="147"/>
    </location>
</feature>
<dbReference type="SUPFAM" id="SSF160574">
    <property type="entry name" value="BT0923-like"/>
    <property type="match status" value="1"/>
</dbReference>